<keyword evidence="5 6" id="KW-0505">Motor protein</keyword>
<evidence type="ECO:0000256" key="3">
    <source>
        <dbReference type="ARBA" id="ARBA00022840"/>
    </source>
</evidence>
<feature type="domain" description="Kinesin motor" evidence="8">
    <location>
        <begin position="211"/>
        <end position="556"/>
    </location>
</feature>
<dbReference type="Proteomes" id="UP000676336">
    <property type="component" value="Unassembled WGS sequence"/>
</dbReference>
<dbReference type="Proteomes" id="UP000663834">
    <property type="component" value="Unassembled WGS sequence"/>
</dbReference>
<evidence type="ECO:0000259" key="8">
    <source>
        <dbReference type="PROSITE" id="PS50067"/>
    </source>
</evidence>
<dbReference type="Gene3D" id="3.40.850.10">
    <property type="entry name" value="Kinesin motor domain"/>
    <property type="match status" value="1"/>
</dbReference>
<reference evidence="10" key="1">
    <citation type="submission" date="2021-02" db="EMBL/GenBank/DDBJ databases">
        <authorList>
            <person name="Nowell W R."/>
        </authorList>
    </citation>
    <scope>NUCLEOTIDE SEQUENCE</scope>
</reference>
<feature type="region of interest" description="Disordered" evidence="7">
    <location>
        <begin position="722"/>
        <end position="746"/>
    </location>
</feature>
<evidence type="ECO:0000256" key="1">
    <source>
        <dbReference type="ARBA" id="ARBA00004245"/>
    </source>
</evidence>
<evidence type="ECO:0000256" key="7">
    <source>
        <dbReference type="SAM" id="MobiDB-lite"/>
    </source>
</evidence>
<keyword evidence="17" id="KW-1185">Reference proteome</keyword>
<comment type="caution">
    <text evidence="10">The sequence shown here is derived from an EMBL/GenBank/DDBJ whole genome shotgun (WGS) entry which is preliminary data.</text>
</comment>
<dbReference type="EMBL" id="CAJOBG010002949">
    <property type="protein sequence ID" value="CAF4037618.1"/>
    <property type="molecule type" value="Genomic_DNA"/>
</dbReference>
<dbReference type="PROSITE" id="PS00411">
    <property type="entry name" value="KINESIN_MOTOR_1"/>
    <property type="match status" value="1"/>
</dbReference>
<feature type="compositionally biased region" description="Polar residues" evidence="7">
    <location>
        <begin position="594"/>
        <end position="617"/>
    </location>
</feature>
<evidence type="ECO:0000313" key="13">
    <source>
        <dbReference type="EMBL" id="CAF3992042.1"/>
    </source>
</evidence>
<keyword evidence="3 5" id="KW-0067">ATP-binding</keyword>
<dbReference type="PANTHER" id="PTHR47969">
    <property type="entry name" value="CHROMOSOME-ASSOCIATED KINESIN KIF4A-RELATED"/>
    <property type="match status" value="1"/>
</dbReference>
<dbReference type="GO" id="GO:0007018">
    <property type="term" value="P:microtubule-based movement"/>
    <property type="evidence" value="ECO:0007669"/>
    <property type="project" value="InterPro"/>
</dbReference>
<dbReference type="InterPro" id="IPR036961">
    <property type="entry name" value="Kinesin_motor_dom_sf"/>
</dbReference>
<feature type="region of interest" description="Disordered" evidence="7">
    <location>
        <begin position="1"/>
        <end position="70"/>
    </location>
</feature>
<dbReference type="InterPro" id="IPR027640">
    <property type="entry name" value="Kinesin-like_fam"/>
</dbReference>
<dbReference type="Proteomes" id="UP000663824">
    <property type="component" value="Unassembled WGS sequence"/>
</dbReference>
<protein>
    <recommendedName>
        <fullName evidence="6">Kinesin-like protein</fullName>
    </recommendedName>
</protein>
<evidence type="ECO:0000313" key="15">
    <source>
        <dbReference type="EMBL" id="CAF4037618.1"/>
    </source>
</evidence>
<dbReference type="GO" id="GO:0008017">
    <property type="term" value="F:microtubule binding"/>
    <property type="evidence" value="ECO:0007669"/>
    <property type="project" value="InterPro"/>
</dbReference>
<dbReference type="SMART" id="SM00129">
    <property type="entry name" value="KISc"/>
    <property type="match status" value="1"/>
</dbReference>
<keyword evidence="6" id="KW-0493">Microtubule</keyword>
<dbReference type="PANTHER" id="PTHR47969:SF33">
    <property type="entry name" value="KINESIN-LIKE PROTEIN"/>
    <property type="match status" value="1"/>
</dbReference>
<dbReference type="AlphaFoldDB" id="A0A816L947"/>
<dbReference type="InterPro" id="IPR001752">
    <property type="entry name" value="Kinesin_motor_dom"/>
</dbReference>
<feature type="compositionally biased region" description="Polar residues" evidence="7">
    <location>
        <begin position="1"/>
        <end position="10"/>
    </location>
</feature>
<evidence type="ECO:0000256" key="6">
    <source>
        <dbReference type="RuleBase" id="RU000394"/>
    </source>
</evidence>
<dbReference type="OrthoDB" id="3176171at2759"/>
<dbReference type="PRINTS" id="PR00380">
    <property type="entry name" value="KINESINHEAVY"/>
</dbReference>
<dbReference type="InterPro" id="IPR027417">
    <property type="entry name" value="P-loop_NTPase"/>
</dbReference>
<evidence type="ECO:0000313" key="12">
    <source>
        <dbReference type="EMBL" id="CAF2156206.1"/>
    </source>
</evidence>
<dbReference type="EMBL" id="CAJNRG010004055">
    <property type="protein sequence ID" value="CAF2062878.1"/>
    <property type="molecule type" value="Genomic_DNA"/>
</dbReference>
<dbReference type="InterPro" id="IPR019821">
    <property type="entry name" value="Kinesin_motor_CS"/>
</dbReference>
<dbReference type="GO" id="GO:0005524">
    <property type="term" value="F:ATP binding"/>
    <property type="evidence" value="ECO:0007669"/>
    <property type="project" value="UniProtKB-UniRule"/>
</dbReference>
<dbReference type="GO" id="GO:0003777">
    <property type="term" value="F:microtubule motor activity"/>
    <property type="evidence" value="ECO:0007669"/>
    <property type="project" value="InterPro"/>
</dbReference>
<evidence type="ECO:0000256" key="5">
    <source>
        <dbReference type="PROSITE-ProRule" id="PRU00283"/>
    </source>
</evidence>
<comment type="similarity">
    <text evidence="5 6">Belongs to the TRAFAC class myosin-kinesin ATPase superfamily. Kinesin family.</text>
</comment>
<evidence type="ECO:0000256" key="4">
    <source>
        <dbReference type="ARBA" id="ARBA00023212"/>
    </source>
</evidence>
<dbReference type="GO" id="GO:0005874">
    <property type="term" value="C:microtubule"/>
    <property type="evidence" value="ECO:0007669"/>
    <property type="project" value="UniProtKB-KW"/>
</dbReference>
<feature type="compositionally biased region" description="Basic and acidic residues" evidence="7">
    <location>
        <begin position="727"/>
        <end position="746"/>
    </location>
</feature>
<dbReference type="PROSITE" id="PS50067">
    <property type="entry name" value="KINESIN_MOTOR_2"/>
    <property type="match status" value="1"/>
</dbReference>
<feature type="binding site" evidence="5">
    <location>
        <begin position="295"/>
        <end position="302"/>
    </location>
    <ligand>
        <name>ATP</name>
        <dbReference type="ChEBI" id="CHEBI:30616"/>
    </ligand>
</feature>
<keyword evidence="4" id="KW-0963">Cytoplasm</keyword>
<dbReference type="SUPFAM" id="SSF52540">
    <property type="entry name" value="P-loop containing nucleoside triphosphate hydrolases"/>
    <property type="match status" value="1"/>
</dbReference>
<comment type="subcellular location">
    <subcellularLocation>
        <location evidence="1">Cytoplasm</location>
        <location evidence="1">Cytoskeleton</location>
    </subcellularLocation>
</comment>
<feature type="region of interest" description="Disordered" evidence="7">
    <location>
        <begin position="589"/>
        <end position="617"/>
    </location>
</feature>
<dbReference type="Proteomes" id="UP000663856">
    <property type="component" value="Unassembled WGS sequence"/>
</dbReference>
<dbReference type="Proteomes" id="UP000663887">
    <property type="component" value="Unassembled WGS sequence"/>
</dbReference>
<evidence type="ECO:0000256" key="2">
    <source>
        <dbReference type="ARBA" id="ARBA00022741"/>
    </source>
</evidence>
<evidence type="ECO:0000313" key="16">
    <source>
        <dbReference type="Proteomes" id="UP000663824"/>
    </source>
</evidence>
<dbReference type="Proteomes" id="UP000663842">
    <property type="component" value="Unassembled WGS sequence"/>
</dbReference>
<accession>A0A816L947</accession>
<dbReference type="Proteomes" id="UP000663866">
    <property type="component" value="Unassembled WGS sequence"/>
</dbReference>
<name>A0A816L947_9BILA</name>
<feature type="compositionally biased region" description="Polar residues" evidence="7">
    <location>
        <begin position="55"/>
        <end position="70"/>
    </location>
</feature>
<dbReference type="EMBL" id="CAJOBF010002116">
    <property type="protein sequence ID" value="CAF4011234.1"/>
    <property type="molecule type" value="Genomic_DNA"/>
</dbReference>
<dbReference type="EMBL" id="CAJNRF010014311">
    <property type="protein sequence ID" value="CAF2156206.1"/>
    <property type="molecule type" value="Genomic_DNA"/>
</dbReference>
<dbReference type="EMBL" id="CAJNRE010000897">
    <property type="protein sequence ID" value="CAF1933402.1"/>
    <property type="molecule type" value="Genomic_DNA"/>
</dbReference>
<dbReference type="EMBL" id="CAJNOW010020360">
    <property type="protein sequence ID" value="CAF1678775.1"/>
    <property type="molecule type" value="Genomic_DNA"/>
</dbReference>
<sequence>MATSSKRVANQQQQQSVPQDDAYDEYIYYPYYPKSRPDGGYEYVQEPNKSDGPEKSTQQYYDENVPNNSAHNQRTILQNSLLMVLYQGSYPMYPTSNTPRIEIPANNNSNIKIIITEATPSESDIPHGKHVRETNHTYNDRLTPSKTSNALPTIEVVEVPSSNNRNIYHNIHPDLTNSTISNWSTTERSLLTYNSTYRNEATDSIVPEKDRIRVVVRVRPLNDRELENPKDPQTVLRCEGENSIIAEGGQHNRRFTFDSVFDEASTQEEVFQYSGIKRLVDLAIEGYVATCFAYGQTGSGKTHTMVGPGGAAIFRMDTNYRTNNFGIAPRAISYLFDCLREKTQRTNSPYYIRVAYCEIYNEQIRDLIRPENPDPLQVRGSIEDGFFVENLYQTYIETIDELLTILEEGELNRAMASHQLNDMSSRSHAMLSIQIEQDLQGYDDPQEQMTRQGKLTFVDLAGSEKVKASHSKGKQLVETNNINKSLLTLGTCISALSDPRMRNGHVPYRESKLTRLLADSLGGHGITLMLACVSPSILCENESLSTLRYANRAKNIENAPLIKTDSKENVINRLKLEVRKLKDENLELRHKLGGQTNNNIPRLKNQNDLGSQASIRSSGSIDAYERQDTHGRLNGAATQKIRSHHETLARENEKLTRQLYQRDRQQQGQSNGKRVVVVEDEDRIHRASPPSNRRVVRAYAEPADDEILEYVRRPSYASRYRTVRNRNPHEGSPERRTTIIRRTREQ</sequence>
<evidence type="ECO:0000313" key="14">
    <source>
        <dbReference type="EMBL" id="CAF4011234.1"/>
    </source>
</evidence>
<evidence type="ECO:0000313" key="10">
    <source>
        <dbReference type="EMBL" id="CAF1933402.1"/>
    </source>
</evidence>
<keyword evidence="2 5" id="KW-0547">Nucleotide-binding</keyword>
<evidence type="ECO:0000313" key="17">
    <source>
        <dbReference type="Proteomes" id="UP000663866"/>
    </source>
</evidence>
<dbReference type="EMBL" id="CAJOBI010004138">
    <property type="protein sequence ID" value="CAF3992042.1"/>
    <property type="molecule type" value="Genomic_DNA"/>
</dbReference>
<dbReference type="Pfam" id="PF00225">
    <property type="entry name" value="Kinesin"/>
    <property type="match status" value="1"/>
</dbReference>
<dbReference type="GO" id="GO:0005875">
    <property type="term" value="C:microtubule associated complex"/>
    <property type="evidence" value="ECO:0007669"/>
    <property type="project" value="TreeGrafter"/>
</dbReference>
<keyword evidence="4" id="KW-0206">Cytoskeleton</keyword>
<organism evidence="10 16">
    <name type="scientific">Rotaria magnacalcarata</name>
    <dbReference type="NCBI Taxonomy" id="392030"/>
    <lineage>
        <taxon>Eukaryota</taxon>
        <taxon>Metazoa</taxon>
        <taxon>Spiralia</taxon>
        <taxon>Gnathifera</taxon>
        <taxon>Rotifera</taxon>
        <taxon>Eurotatoria</taxon>
        <taxon>Bdelloidea</taxon>
        <taxon>Philodinida</taxon>
        <taxon>Philodinidae</taxon>
        <taxon>Rotaria</taxon>
    </lineage>
</organism>
<dbReference type="GO" id="GO:0051231">
    <property type="term" value="P:spindle elongation"/>
    <property type="evidence" value="ECO:0007669"/>
    <property type="project" value="TreeGrafter"/>
</dbReference>
<dbReference type="CDD" id="cd00106">
    <property type="entry name" value="KISc"/>
    <property type="match status" value="1"/>
</dbReference>
<proteinExistence type="inferred from homology"/>
<dbReference type="FunFam" id="3.40.850.10:FF:000080">
    <property type="entry name" value="Kinesin-like protein"/>
    <property type="match status" value="1"/>
</dbReference>
<evidence type="ECO:0000313" key="9">
    <source>
        <dbReference type="EMBL" id="CAF1678775.1"/>
    </source>
</evidence>
<dbReference type="GO" id="GO:0007052">
    <property type="term" value="P:mitotic spindle organization"/>
    <property type="evidence" value="ECO:0007669"/>
    <property type="project" value="TreeGrafter"/>
</dbReference>
<evidence type="ECO:0000313" key="11">
    <source>
        <dbReference type="EMBL" id="CAF2062878.1"/>
    </source>
</evidence>
<gene>
    <name evidence="9" type="ORF">KQP761_LOCUS36035</name>
    <name evidence="10" type="ORF">MBJ925_LOCUS4632</name>
    <name evidence="15" type="ORF">OVN521_LOCUS17183</name>
    <name evidence="13" type="ORF">SMN809_LOCUS11454</name>
    <name evidence="14" type="ORF">UXM345_LOCUS16782</name>
    <name evidence="12" type="ORF">WKI299_LOCUS31355</name>
    <name evidence="11" type="ORF">XDN619_LOCUS10894</name>
</gene>